<comment type="caution">
    <text evidence="1">The sequence shown here is derived from an EMBL/GenBank/DDBJ whole genome shotgun (WGS) entry which is preliminary data.</text>
</comment>
<dbReference type="AlphaFoldDB" id="A0AAW1V6C6"/>
<evidence type="ECO:0000313" key="2">
    <source>
        <dbReference type="Proteomes" id="UP001431783"/>
    </source>
</evidence>
<name>A0AAW1V6C6_9CUCU</name>
<organism evidence="1 2">
    <name type="scientific">Henosepilachna vigintioctopunctata</name>
    <dbReference type="NCBI Taxonomy" id="420089"/>
    <lineage>
        <taxon>Eukaryota</taxon>
        <taxon>Metazoa</taxon>
        <taxon>Ecdysozoa</taxon>
        <taxon>Arthropoda</taxon>
        <taxon>Hexapoda</taxon>
        <taxon>Insecta</taxon>
        <taxon>Pterygota</taxon>
        <taxon>Neoptera</taxon>
        <taxon>Endopterygota</taxon>
        <taxon>Coleoptera</taxon>
        <taxon>Polyphaga</taxon>
        <taxon>Cucujiformia</taxon>
        <taxon>Coccinelloidea</taxon>
        <taxon>Coccinellidae</taxon>
        <taxon>Epilachninae</taxon>
        <taxon>Epilachnini</taxon>
        <taxon>Henosepilachna</taxon>
    </lineage>
</organism>
<dbReference type="EMBL" id="JARQZJ010000126">
    <property type="protein sequence ID" value="KAK9890648.1"/>
    <property type="molecule type" value="Genomic_DNA"/>
</dbReference>
<keyword evidence="2" id="KW-1185">Reference proteome</keyword>
<protein>
    <submittedName>
        <fullName evidence="1">Uncharacterized protein</fullName>
    </submittedName>
</protein>
<sequence length="109" mass="12773">MDVLIGVISDIRADRAPAKERIWICDLLHHHTHHRPPLELHRAYPVHVLIPHRRSHDGMNISHVVTELIGREGATQAWDISDVHHPLWPFVSFSRFFRLHDIVKTFDMT</sequence>
<proteinExistence type="predicted"/>
<accession>A0AAW1V6C6</accession>
<gene>
    <name evidence="1" type="ORF">WA026_012007</name>
</gene>
<evidence type="ECO:0000313" key="1">
    <source>
        <dbReference type="EMBL" id="KAK9890648.1"/>
    </source>
</evidence>
<reference evidence="1 2" key="1">
    <citation type="submission" date="2023-03" db="EMBL/GenBank/DDBJ databases">
        <title>Genome insight into feeding habits of ladybird beetles.</title>
        <authorList>
            <person name="Li H.-S."/>
            <person name="Huang Y.-H."/>
            <person name="Pang H."/>
        </authorList>
    </citation>
    <scope>NUCLEOTIDE SEQUENCE [LARGE SCALE GENOMIC DNA]</scope>
    <source>
        <strain evidence="1">SYSU_2023b</strain>
        <tissue evidence="1">Whole body</tissue>
    </source>
</reference>
<dbReference type="Proteomes" id="UP001431783">
    <property type="component" value="Unassembled WGS sequence"/>
</dbReference>